<reference evidence="1" key="1">
    <citation type="thesis" date="2020" institute="ProQuest LLC" country="789 East Eisenhower Parkway, Ann Arbor, MI, USA">
        <title>Comparative Genomics and Chromosome Evolution.</title>
        <authorList>
            <person name="Mudd A.B."/>
        </authorList>
    </citation>
    <scope>NUCLEOTIDE SEQUENCE</scope>
    <source>
        <strain evidence="1">237g6f4</strain>
        <tissue evidence="1">Blood</tissue>
    </source>
</reference>
<comment type="caution">
    <text evidence="1">The sequence shown here is derived from an EMBL/GenBank/DDBJ whole genome shotgun (WGS) entry which is preliminary data.</text>
</comment>
<proteinExistence type="predicted"/>
<dbReference type="AlphaFoldDB" id="A0AAV7D9Q8"/>
<sequence length="103" mass="11585">MTSFVFTVHCHSKHCGIPCIITGLGCSPCDAVSKDHVLQTILWPEATSARSWQSNRKFRFTEQSVFLLSDLQNLLSNLYNRVVSQVHVQWRGLLGCLDVAHSL</sequence>
<evidence type="ECO:0000313" key="1">
    <source>
        <dbReference type="EMBL" id="KAG8592772.1"/>
    </source>
</evidence>
<gene>
    <name evidence="1" type="ORF">GDO81_000622</name>
</gene>
<evidence type="ECO:0000313" key="2">
    <source>
        <dbReference type="Proteomes" id="UP000824782"/>
    </source>
</evidence>
<accession>A0AAV7D9Q8</accession>
<keyword evidence="2" id="KW-1185">Reference proteome</keyword>
<organism evidence="1 2">
    <name type="scientific">Engystomops pustulosus</name>
    <name type="common">Tungara frog</name>
    <name type="synonym">Physalaemus pustulosus</name>
    <dbReference type="NCBI Taxonomy" id="76066"/>
    <lineage>
        <taxon>Eukaryota</taxon>
        <taxon>Metazoa</taxon>
        <taxon>Chordata</taxon>
        <taxon>Craniata</taxon>
        <taxon>Vertebrata</taxon>
        <taxon>Euteleostomi</taxon>
        <taxon>Amphibia</taxon>
        <taxon>Batrachia</taxon>
        <taxon>Anura</taxon>
        <taxon>Neobatrachia</taxon>
        <taxon>Hyloidea</taxon>
        <taxon>Leptodactylidae</taxon>
        <taxon>Leiuperinae</taxon>
        <taxon>Engystomops</taxon>
    </lineage>
</organism>
<name>A0AAV7D9Q8_ENGPU</name>
<protein>
    <submittedName>
        <fullName evidence="1">Uncharacterized protein</fullName>
    </submittedName>
</protein>
<dbReference type="Proteomes" id="UP000824782">
    <property type="component" value="Unassembled WGS sequence"/>
</dbReference>
<dbReference type="EMBL" id="WNYA01000001">
    <property type="protein sequence ID" value="KAG8592772.1"/>
    <property type="molecule type" value="Genomic_DNA"/>
</dbReference>